<dbReference type="Proteomes" id="UP000015346">
    <property type="component" value="Unassembled WGS sequence"/>
</dbReference>
<evidence type="ECO:0000313" key="2">
    <source>
        <dbReference type="Proteomes" id="UP000015346"/>
    </source>
</evidence>
<reference evidence="1 2" key="1">
    <citation type="journal article" date="2013" name="Stand. Genomic Sci.">
        <title>Genome sequence of the reddish-pigmented Rubellimicrobium thermophilum type strain (DSM 16684(T)), a member of the Roseobacter clade.</title>
        <authorList>
            <person name="Fiebig A."/>
            <person name="Riedel T."/>
            <person name="Gronow S."/>
            <person name="Petersen J."/>
            <person name="Klenk H.P."/>
            <person name="Goker M."/>
        </authorList>
    </citation>
    <scope>NUCLEOTIDE SEQUENCE [LARGE SCALE GENOMIC DNA]</scope>
    <source>
        <strain evidence="1 2">DSM 16684</strain>
    </source>
</reference>
<gene>
    <name evidence="1" type="ORF">ruthe_00171</name>
</gene>
<protein>
    <submittedName>
        <fullName evidence="1">Uncharacterized protein</fullName>
    </submittedName>
</protein>
<dbReference type="RefSeq" id="WP_021096313.1">
    <property type="nucleotide sequence ID" value="NZ_KE557318.1"/>
</dbReference>
<dbReference type="HOGENOM" id="CLU_3221584_0_0_5"/>
<dbReference type="AlphaFoldDB" id="S9R700"/>
<name>S9R700_9RHOB</name>
<dbReference type="Pfam" id="PF25209">
    <property type="entry name" value="Phage_capsid_4"/>
    <property type="match status" value="1"/>
</dbReference>
<organism evidence="1 2">
    <name type="scientific">Rubellimicrobium thermophilum DSM 16684</name>
    <dbReference type="NCBI Taxonomy" id="1123069"/>
    <lineage>
        <taxon>Bacteria</taxon>
        <taxon>Pseudomonadati</taxon>
        <taxon>Pseudomonadota</taxon>
        <taxon>Alphaproteobacteria</taxon>
        <taxon>Rhodobacterales</taxon>
        <taxon>Roseobacteraceae</taxon>
        <taxon>Rubellimicrobium</taxon>
    </lineage>
</organism>
<keyword evidence="2" id="KW-1185">Reference proteome</keyword>
<dbReference type="EMBL" id="AOLV01000002">
    <property type="protein sequence ID" value="EPX87768.1"/>
    <property type="molecule type" value="Genomic_DNA"/>
</dbReference>
<sequence>MQTYGKIVAITRQALVNDGLGAFDRLPRMFAHAAVDLEASLRLA</sequence>
<proteinExistence type="predicted"/>
<evidence type="ECO:0000313" key="1">
    <source>
        <dbReference type="EMBL" id="EPX87768.1"/>
    </source>
</evidence>
<accession>S9R700</accession>
<comment type="caution">
    <text evidence="1">The sequence shown here is derived from an EMBL/GenBank/DDBJ whole genome shotgun (WGS) entry which is preliminary data.</text>
</comment>